<proteinExistence type="predicted"/>
<dbReference type="OrthoDB" id="2382009at2"/>
<dbReference type="InterPro" id="IPR038292">
    <property type="entry name" value="YmfJ/YflH_sf"/>
</dbReference>
<accession>A0A8J3EYB5</accession>
<protein>
    <recommendedName>
        <fullName evidence="3">DUF3243 domain-containing protein</fullName>
    </recommendedName>
</protein>
<dbReference type="InterPro" id="IPR021637">
    <property type="entry name" value="DUF3243"/>
</dbReference>
<dbReference type="PIRSF" id="PIRSF004764">
    <property type="entry name" value="YmfJ"/>
    <property type="match status" value="1"/>
</dbReference>
<keyword evidence="2" id="KW-1185">Reference proteome</keyword>
<dbReference type="Pfam" id="PF11588">
    <property type="entry name" value="DUF3243"/>
    <property type="match status" value="1"/>
</dbReference>
<dbReference type="EMBL" id="BMHB01000001">
    <property type="protein sequence ID" value="GGI13141.1"/>
    <property type="molecule type" value="Genomic_DNA"/>
</dbReference>
<organism evidence="1 2">
    <name type="scientific">Gottfriedia solisilvae</name>
    <dbReference type="NCBI Taxonomy" id="1516104"/>
    <lineage>
        <taxon>Bacteria</taxon>
        <taxon>Bacillati</taxon>
        <taxon>Bacillota</taxon>
        <taxon>Bacilli</taxon>
        <taxon>Bacillales</taxon>
        <taxon>Bacillaceae</taxon>
        <taxon>Gottfriedia</taxon>
    </lineage>
</organism>
<dbReference type="Proteomes" id="UP000626244">
    <property type="component" value="Unassembled WGS sequence"/>
</dbReference>
<dbReference type="RefSeq" id="WP_087998043.1">
    <property type="nucleotide sequence ID" value="NZ_BMHB01000001.1"/>
</dbReference>
<gene>
    <name evidence="1" type="ORF">GCM10007380_16430</name>
</gene>
<evidence type="ECO:0000313" key="1">
    <source>
        <dbReference type="EMBL" id="GGI13141.1"/>
    </source>
</evidence>
<dbReference type="Gene3D" id="1.10.760.20">
    <property type="entry name" value="Protein of unknown function DUF3243"/>
    <property type="match status" value="1"/>
</dbReference>
<name>A0A8J3EYB5_9BACI</name>
<sequence length="82" mass="9442">MSILDNWDQWKDFLGNRLDASNEKGLADGAVSEMAYRLGDYLANEVDPKNPEEQVLKDLWTVADEQEQHTIANLMIKYVKNK</sequence>
<comment type="caution">
    <text evidence="1">The sequence shown here is derived from an EMBL/GenBank/DDBJ whole genome shotgun (WGS) entry which is preliminary data.</text>
</comment>
<evidence type="ECO:0008006" key="3">
    <source>
        <dbReference type="Google" id="ProtNLM"/>
    </source>
</evidence>
<reference evidence="2" key="1">
    <citation type="journal article" date="2019" name="Int. J. Syst. Evol. Microbiol.">
        <title>The Global Catalogue of Microorganisms (GCM) 10K type strain sequencing project: providing services to taxonomists for standard genome sequencing and annotation.</title>
        <authorList>
            <consortium name="The Broad Institute Genomics Platform"/>
            <consortium name="The Broad Institute Genome Sequencing Center for Infectious Disease"/>
            <person name="Wu L."/>
            <person name="Ma J."/>
        </authorList>
    </citation>
    <scope>NUCLEOTIDE SEQUENCE [LARGE SCALE GENOMIC DNA]</scope>
    <source>
        <strain evidence="2">CGMCC 1.14993</strain>
    </source>
</reference>
<dbReference type="AlphaFoldDB" id="A0A8J3EYB5"/>
<evidence type="ECO:0000313" key="2">
    <source>
        <dbReference type="Proteomes" id="UP000626244"/>
    </source>
</evidence>
<dbReference type="InterPro" id="IPR024702">
    <property type="entry name" value="Uncharacterised_YmfJ"/>
</dbReference>